<feature type="transmembrane region" description="Helical" evidence="1">
    <location>
        <begin position="12"/>
        <end position="36"/>
    </location>
</feature>
<keyword evidence="1" id="KW-0812">Transmembrane</keyword>
<dbReference type="Proteomes" id="UP000076858">
    <property type="component" value="Unassembled WGS sequence"/>
</dbReference>
<proteinExistence type="predicted"/>
<accession>A0A162P1J6</accession>
<reference evidence="2 3" key="1">
    <citation type="submission" date="2016-03" db="EMBL/GenBank/DDBJ databases">
        <title>EvidentialGene: Evidence-directed Construction of Genes on Genomes.</title>
        <authorList>
            <person name="Gilbert D.G."/>
            <person name="Choi J.-H."/>
            <person name="Mockaitis K."/>
            <person name="Colbourne J."/>
            <person name="Pfrender M."/>
        </authorList>
    </citation>
    <scope>NUCLEOTIDE SEQUENCE [LARGE SCALE GENOMIC DNA]</scope>
    <source>
        <strain evidence="2 3">Xinb3</strain>
        <tissue evidence="2">Complete organism</tissue>
    </source>
</reference>
<evidence type="ECO:0000313" key="3">
    <source>
        <dbReference type="Proteomes" id="UP000076858"/>
    </source>
</evidence>
<evidence type="ECO:0000313" key="2">
    <source>
        <dbReference type="EMBL" id="KZS18441.1"/>
    </source>
</evidence>
<keyword evidence="1" id="KW-1133">Transmembrane helix</keyword>
<dbReference type="AlphaFoldDB" id="A0A162P1J6"/>
<gene>
    <name evidence="2" type="ORF">APZ42_014971</name>
</gene>
<keyword evidence="3" id="KW-1185">Reference proteome</keyword>
<name>A0A162P1J6_9CRUS</name>
<dbReference type="EMBL" id="LRGB01000512">
    <property type="protein sequence ID" value="KZS18441.1"/>
    <property type="molecule type" value="Genomic_DNA"/>
</dbReference>
<protein>
    <submittedName>
        <fullName evidence="2">Uncharacterized protein</fullName>
    </submittedName>
</protein>
<organism evidence="2 3">
    <name type="scientific">Daphnia magna</name>
    <dbReference type="NCBI Taxonomy" id="35525"/>
    <lineage>
        <taxon>Eukaryota</taxon>
        <taxon>Metazoa</taxon>
        <taxon>Ecdysozoa</taxon>
        <taxon>Arthropoda</taxon>
        <taxon>Crustacea</taxon>
        <taxon>Branchiopoda</taxon>
        <taxon>Diplostraca</taxon>
        <taxon>Cladocera</taxon>
        <taxon>Anomopoda</taxon>
        <taxon>Daphniidae</taxon>
        <taxon>Daphnia</taxon>
    </lineage>
</organism>
<keyword evidence="1" id="KW-0472">Membrane</keyword>
<evidence type="ECO:0000256" key="1">
    <source>
        <dbReference type="SAM" id="Phobius"/>
    </source>
</evidence>
<sequence>MEHSSLLSPSFFFLVVEWSIFLLPFHVVVELISLLVEKWSLQFFFFLLESFPDDTPTQFPYFFPPFSAGLGV</sequence>
<comment type="caution">
    <text evidence="2">The sequence shown here is derived from an EMBL/GenBank/DDBJ whole genome shotgun (WGS) entry which is preliminary data.</text>
</comment>